<evidence type="ECO:0000313" key="1">
    <source>
        <dbReference type="EMBL" id="GFO30801.1"/>
    </source>
</evidence>
<proteinExistence type="predicted"/>
<protein>
    <submittedName>
        <fullName evidence="1">Uncharacterized protein</fullName>
    </submittedName>
</protein>
<dbReference type="Proteomes" id="UP000735302">
    <property type="component" value="Unassembled WGS sequence"/>
</dbReference>
<accession>A0AAV4CDH5</accession>
<comment type="caution">
    <text evidence="1">The sequence shown here is derived from an EMBL/GenBank/DDBJ whole genome shotgun (WGS) entry which is preliminary data.</text>
</comment>
<gene>
    <name evidence="1" type="ORF">PoB_005730600</name>
</gene>
<name>A0AAV4CDH5_9GAST</name>
<dbReference type="AlphaFoldDB" id="A0AAV4CDH5"/>
<feature type="non-terminal residue" evidence="1">
    <location>
        <position position="1"/>
    </location>
</feature>
<organism evidence="1 2">
    <name type="scientific">Plakobranchus ocellatus</name>
    <dbReference type="NCBI Taxonomy" id="259542"/>
    <lineage>
        <taxon>Eukaryota</taxon>
        <taxon>Metazoa</taxon>
        <taxon>Spiralia</taxon>
        <taxon>Lophotrochozoa</taxon>
        <taxon>Mollusca</taxon>
        <taxon>Gastropoda</taxon>
        <taxon>Heterobranchia</taxon>
        <taxon>Euthyneura</taxon>
        <taxon>Panpulmonata</taxon>
        <taxon>Sacoglossa</taxon>
        <taxon>Placobranchoidea</taxon>
        <taxon>Plakobranchidae</taxon>
        <taxon>Plakobranchus</taxon>
    </lineage>
</organism>
<sequence>IVWSFALWHFSPAVIDNISKSEIRFKPKYFEAMIAQWLAVHPDIFRNLSVVGFRSSPPLTAWPDP</sequence>
<dbReference type="EMBL" id="BLXT01006265">
    <property type="protein sequence ID" value="GFO30801.1"/>
    <property type="molecule type" value="Genomic_DNA"/>
</dbReference>
<evidence type="ECO:0000313" key="2">
    <source>
        <dbReference type="Proteomes" id="UP000735302"/>
    </source>
</evidence>
<keyword evidence="2" id="KW-1185">Reference proteome</keyword>
<reference evidence="1 2" key="1">
    <citation type="journal article" date="2021" name="Elife">
        <title>Chloroplast acquisition without the gene transfer in kleptoplastic sea slugs, Plakobranchus ocellatus.</title>
        <authorList>
            <person name="Maeda T."/>
            <person name="Takahashi S."/>
            <person name="Yoshida T."/>
            <person name="Shimamura S."/>
            <person name="Takaki Y."/>
            <person name="Nagai Y."/>
            <person name="Toyoda A."/>
            <person name="Suzuki Y."/>
            <person name="Arimoto A."/>
            <person name="Ishii H."/>
            <person name="Satoh N."/>
            <person name="Nishiyama T."/>
            <person name="Hasebe M."/>
            <person name="Maruyama T."/>
            <person name="Minagawa J."/>
            <person name="Obokata J."/>
            <person name="Shigenobu S."/>
        </authorList>
    </citation>
    <scope>NUCLEOTIDE SEQUENCE [LARGE SCALE GENOMIC DNA]</scope>
</reference>